<keyword evidence="2" id="KW-1185">Reference proteome</keyword>
<dbReference type="Proteomes" id="UP000242188">
    <property type="component" value="Unassembled WGS sequence"/>
</dbReference>
<dbReference type="Gene3D" id="3.40.1310.20">
    <property type="match status" value="1"/>
</dbReference>
<gene>
    <name evidence="1" type="ORF">KP79_PYT19289</name>
</gene>
<comment type="caution">
    <text evidence="1">The sequence shown here is derived from an EMBL/GenBank/DDBJ whole genome shotgun (WGS) entry which is preliminary data.</text>
</comment>
<protein>
    <submittedName>
        <fullName evidence="1">Master replication protein</fullName>
    </submittedName>
</protein>
<sequence length="360" mass="42909">MPRAPRRPNQARRMVTCDHCHKQMNEQNLARHTRTCKENPDNADIQQQRKQYPGVTFFITWQSHVKYIAEQLGEMHEDIKSFIICDELGAGQEPHEHSHAVIIMHPERKMTFDQFKHYWEIHDLPEYQDIQACKNVKQAVKYCSKEDYLCHIMAVDHDYLSTLKLAWCYSQRTEKFNPLHYPYCRMIPGEQRKFKEFYDGFIYKEKQQKAKDGLENCVLHPWQKKVYDMMHIQDDRTVMWLYDEEGNKGKTFLSQYMAAHEDCIVLENGGKKDLAFAYQEQEYVVFDFTRSMEEHINYSFIEALKNGRIFSSKYESHIKIFNPAKVLCCANLLPDKTKLSADRWMIWGIINENRLDVTSY</sequence>
<dbReference type="EMBL" id="NEDP02004513">
    <property type="protein sequence ID" value="OWF45429.1"/>
    <property type="molecule type" value="Genomic_DNA"/>
</dbReference>
<proteinExistence type="predicted"/>
<evidence type="ECO:0000313" key="1">
    <source>
        <dbReference type="EMBL" id="OWF45429.1"/>
    </source>
</evidence>
<evidence type="ECO:0000313" key="2">
    <source>
        <dbReference type="Proteomes" id="UP000242188"/>
    </source>
</evidence>
<accession>A0A210Q9R0</accession>
<organism evidence="1 2">
    <name type="scientific">Mizuhopecten yessoensis</name>
    <name type="common">Japanese scallop</name>
    <name type="synonym">Patinopecten yessoensis</name>
    <dbReference type="NCBI Taxonomy" id="6573"/>
    <lineage>
        <taxon>Eukaryota</taxon>
        <taxon>Metazoa</taxon>
        <taxon>Spiralia</taxon>
        <taxon>Lophotrochozoa</taxon>
        <taxon>Mollusca</taxon>
        <taxon>Bivalvia</taxon>
        <taxon>Autobranchia</taxon>
        <taxon>Pteriomorphia</taxon>
        <taxon>Pectinida</taxon>
        <taxon>Pectinoidea</taxon>
        <taxon>Pectinidae</taxon>
        <taxon>Mizuhopecten</taxon>
    </lineage>
</organism>
<dbReference type="AlphaFoldDB" id="A0A210Q9R0"/>
<name>A0A210Q9R0_MIZYE</name>
<reference evidence="1 2" key="1">
    <citation type="journal article" date="2017" name="Nat. Ecol. Evol.">
        <title>Scallop genome provides insights into evolution of bilaterian karyotype and development.</title>
        <authorList>
            <person name="Wang S."/>
            <person name="Zhang J."/>
            <person name="Jiao W."/>
            <person name="Li J."/>
            <person name="Xun X."/>
            <person name="Sun Y."/>
            <person name="Guo X."/>
            <person name="Huan P."/>
            <person name="Dong B."/>
            <person name="Zhang L."/>
            <person name="Hu X."/>
            <person name="Sun X."/>
            <person name="Wang J."/>
            <person name="Zhao C."/>
            <person name="Wang Y."/>
            <person name="Wang D."/>
            <person name="Huang X."/>
            <person name="Wang R."/>
            <person name="Lv J."/>
            <person name="Li Y."/>
            <person name="Zhang Z."/>
            <person name="Liu B."/>
            <person name="Lu W."/>
            <person name="Hui Y."/>
            <person name="Liang J."/>
            <person name="Zhou Z."/>
            <person name="Hou R."/>
            <person name="Li X."/>
            <person name="Liu Y."/>
            <person name="Li H."/>
            <person name="Ning X."/>
            <person name="Lin Y."/>
            <person name="Zhao L."/>
            <person name="Xing Q."/>
            <person name="Dou J."/>
            <person name="Li Y."/>
            <person name="Mao J."/>
            <person name="Guo H."/>
            <person name="Dou H."/>
            <person name="Li T."/>
            <person name="Mu C."/>
            <person name="Jiang W."/>
            <person name="Fu Q."/>
            <person name="Fu X."/>
            <person name="Miao Y."/>
            <person name="Liu J."/>
            <person name="Yu Q."/>
            <person name="Li R."/>
            <person name="Liao H."/>
            <person name="Li X."/>
            <person name="Kong Y."/>
            <person name="Jiang Z."/>
            <person name="Chourrout D."/>
            <person name="Li R."/>
            <person name="Bao Z."/>
        </authorList>
    </citation>
    <scope>NUCLEOTIDE SEQUENCE [LARGE SCALE GENOMIC DNA]</scope>
    <source>
        <strain evidence="1 2">PY_sf001</strain>
    </source>
</reference>